<evidence type="ECO:0008006" key="5">
    <source>
        <dbReference type="Google" id="ProtNLM"/>
    </source>
</evidence>
<dbReference type="Pfam" id="PF09923">
    <property type="entry name" value="DUF2155"/>
    <property type="match status" value="1"/>
</dbReference>
<protein>
    <recommendedName>
        <fullName evidence="5">DUF2155 domain-containing protein</fullName>
    </recommendedName>
</protein>
<reference evidence="3 4" key="1">
    <citation type="submission" date="2018-07" db="EMBL/GenBank/DDBJ databases">
        <title>Genomic Encyclopedia of Type Strains, Phase IV (KMG-IV): sequencing the most valuable type-strain genomes for metagenomic binning, comparative biology and taxonomic classification.</title>
        <authorList>
            <person name="Goeker M."/>
        </authorList>
    </citation>
    <scope>NUCLEOTIDE SEQUENCE [LARGE SCALE GENOMIC DNA]</scope>
    <source>
        <strain evidence="3 4">DSM 25528</strain>
    </source>
</reference>
<sequence>MKLFGNGIGLGAASFLALTTAVSLLSAASAARAERIANPVAQFAGIDKITGRITSFDVYVNETVQFGALQVTPKVCYSRDDAEAQKIDAFIEVDEITLDRKIRRIFSGWMFADSPALNAVEHAIYDVWLTGCKSSSDVPAPEGVEAAHPAPVPVSEAQKANETQKATASSESQAVAPVSEQPQPAGESAVAPAETAPAPQDSGTLQPPQQDAIPPLGAPREIPDNAPGDALPPLDDSQQIQGVAPDEALPSLEELRPVPDNAPGDLLPPLDIPQGAEEMPQGQPVPQAPVTKPGSVGLF</sequence>
<evidence type="ECO:0000256" key="2">
    <source>
        <dbReference type="SAM" id="SignalP"/>
    </source>
</evidence>
<dbReference type="AlphaFoldDB" id="A0A6I7HQE7"/>
<gene>
    <name evidence="3" type="ORF">DFR48_102362</name>
</gene>
<comment type="caution">
    <text evidence="3">The sequence shown here is derived from an EMBL/GenBank/DDBJ whole genome shotgun (WGS) entry which is preliminary data.</text>
</comment>
<keyword evidence="2" id="KW-0732">Signal</keyword>
<accession>A0A6I7HQE7</accession>
<dbReference type="InterPro" id="IPR019225">
    <property type="entry name" value="DUF2155"/>
</dbReference>
<dbReference type="Proteomes" id="UP000252582">
    <property type="component" value="Unassembled WGS sequence"/>
</dbReference>
<evidence type="ECO:0000313" key="3">
    <source>
        <dbReference type="EMBL" id="RCW27873.1"/>
    </source>
</evidence>
<evidence type="ECO:0000256" key="1">
    <source>
        <dbReference type="SAM" id="MobiDB-lite"/>
    </source>
</evidence>
<keyword evidence="4" id="KW-1185">Reference proteome</keyword>
<feature type="signal peptide" evidence="2">
    <location>
        <begin position="1"/>
        <end position="33"/>
    </location>
</feature>
<feature type="compositionally biased region" description="Polar residues" evidence="1">
    <location>
        <begin position="158"/>
        <end position="173"/>
    </location>
</feature>
<evidence type="ECO:0000313" key="4">
    <source>
        <dbReference type="Proteomes" id="UP000252582"/>
    </source>
</evidence>
<proteinExistence type="predicted"/>
<name>A0A6I7HQE7_9HYPH</name>
<dbReference type="EMBL" id="QPIX01000002">
    <property type="protein sequence ID" value="RCW27873.1"/>
    <property type="molecule type" value="Genomic_DNA"/>
</dbReference>
<feature type="region of interest" description="Disordered" evidence="1">
    <location>
        <begin position="156"/>
        <end position="299"/>
    </location>
</feature>
<feature type="chain" id="PRO_5026321038" description="DUF2155 domain-containing protein" evidence="2">
    <location>
        <begin position="34"/>
        <end position="299"/>
    </location>
</feature>
<organism evidence="3 4">
    <name type="scientific">Ciceribacter lividus</name>
    <dbReference type="NCBI Taxonomy" id="1197950"/>
    <lineage>
        <taxon>Bacteria</taxon>
        <taxon>Pseudomonadati</taxon>
        <taxon>Pseudomonadota</taxon>
        <taxon>Alphaproteobacteria</taxon>
        <taxon>Hyphomicrobiales</taxon>
        <taxon>Rhizobiaceae</taxon>
        <taxon>Ciceribacter</taxon>
    </lineage>
</organism>